<dbReference type="HAMAP" id="MF_00361">
    <property type="entry name" value="NAD_kinase"/>
    <property type="match status" value="1"/>
</dbReference>
<dbReference type="OrthoDB" id="24581at2759"/>
<comment type="similarity">
    <text evidence="1">Belongs to the NAD kinase family.</text>
</comment>
<feature type="compositionally biased region" description="Polar residues" evidence="8">
    <location>
        <begin position="351"/>
        <end position="360"/>
    </location>
</feature>
<dbReference type="GO" id="GO:0019674">
    <property type="term" value="P:NAD+ metabolic process"/>
    <property type="evidence" value="ECO:0007669"/>
    <property type="project" value="InterPro"/>
</dbReference>
<sequence length="718" mass="80745">MNNDTFYISENTDFSEKNEPFKENLPSKIKTSSIDIPQSFKPRCGNGNSINTQHQLTQNPEHIKFDTELEKHVYCNKNILNIINNPQYLITKDRKTTSLVESVVNLREINKKISNSSVNLINTGNIIVVIKPGDESIIGLTRDLVSWLTTSSFSGTNLKLTAYVEGTVLRSKRFNLPKIHSKYPSVVGHIKEWTPELCTSHPEIFDFVVTLGGDGTLLYTSWLFQKVVPVVIPFHLGSLGFLTIFDIKNARRTLKQAINHGIFVSLRMRFTVKVFRLVKKSSNASNDLLGKKTIGSKPSPNIKQKLKIDSKTRKDLNSQEHSINITPSRTTFFEISDSSQNISSHSKDSPTALSKSISHTNFPINTEPHSFTKHLESHNEVSQTLSYLNINNTEKNTRHNTNEIPHSGYGYSSLSDSNRKFKGSRSGSKKRYIKSSNLNSRSVSRTALSPNLQKLSSNHVFSELDSNIKNEKYILGDILNKTGVGTDTNEFKDSYKDELLMAEPEQYPEISDLENNNSLSQFISRKDFIHVESEGFQVLNEVVIDRGPNPFITVLELYADNNHLTTVQADGLVLSTPTGSTAYSLAAGGSLVHPAIPAILVTPICPHTLSFRPMLLPDSMVLKVEVPLDSRNTAMVSFDGRNRVELGRGDYVKVYTSNYPLPTMCLQSNDRGNEWVESLQRSLNWNNRERQKGDFKFFDSPDTENGRNNEDEQADDES</sequence>
<dbReference type="Pfam" id="PF20143">
    <property type="entry name" value="NAD_kinase_C"/>
    <property type="match status" value="1"/>
</dbReference>
<evidence type="ECO:0000256" key="1">
    <source>
        <dbReference type="ARBA" id="ARBA00010995"/>
    </source>
</evidence>
<keyword evidence="10" id="KW-1185">Reference proteome</keyword>
<keyword evidence="2" id="KW-0808">Transferase</keyword>
<evidence type="ECO:0000256" key="2">
    <source>
        <dbReference type="ARBA" id="ARBA00022679"/>
    </source>
</evidence>
<keyword evidence="6" id="KW-0521">NADP</keyword>
<dbReference type="InterPro" id="IPR002504">
    <property type="entry name" value="NADK"/>
</dbReference>
<evidence type="ECO:0000256" key="3">
    <source>
        <dbReference type="ARBA" id="ARBA00022741"/>
    </source>
</evidence>
<evidence type="ECO:0000256" key="5">
    <source>
        <dbReference type="ARBA" id="ARBA00022840"/>
    </source>
</evidence>
<keyword evidence="3" id="KW-0547">Nucleotide-binding</keyword>
<comment type="caution">
    <text evidence="9">The sequence shown here is derived from an EMBL/GenBank/DDBJ whole genome shotgun (WGS) entry which is preliminary data.</text>
</comment>
<evidence type="ECO:0000256" key="6">
    <source>
        <dbReference type="ARBA" id="ARBA00022857"/>
    </source>
</evidence>
<name>A0A2T9Z2L4_9FUNG</name>
<feature type="region of interest" description="Disordered" evidence="8">
    <location>
        <begin position="692"/>
        <end position="718"/>
    </location>
</feature>
<proteinExistence type="inferred from homology"/>
<dbReference type="GO" id="GO:0005524">
    <property type="term" value="F:ATP binding"/>
    <property type="evidence" value="ECO:0007669"/>
    <property type="project" value="UniProtKB-KW"/>
</dbReference>
<evidence type="ECO:0000256" key="8">
    <source>
        <dbReference type="SAM" id="MobiDB-lite"/>
    </source>
</evidence>
<feature type="compositionally biased region" description="Basic and acidic residues" evidence="8">
    <location>
        <begin position="692"/>
        <end position="710"/>
    </location>
</feature>
<evidence type="ECO:0008006" key="11">
    <source>
        <dbReference type="Google" id="ProtNLM"/>
    </source>
</evidence>
<gene>
    <name evidence="9" type="ORF">BB559_001222</name>
</gene>
<dbReference type="Proteomes" id="UP000245699">
    <property type="component" value="Unassembled WGS sequence"/>
</dbReference>
<dbReference type="Gene3D" id="2.60.200.30">
    <property type="entry name" value="Probable inorganic polyphosphate/atp-NAD kinase, domain 2"/>
    <property type="match status" value="1"/>
</dbReference>
<feature type="region of interest" description="Disordered" evidence="8">
    <location>
        <begin position="340"/>
        <end position="360"/>
    </location>
</feature>
<evidence type="ECO:0000313" key="9">
    <source>
        <dbReference type="EMBL" id="PVU98835.1"/>
    </source>
</evidence>
<keyword evidence="4" id="KW-0418">Kinase</keyword>
<dbReference type="GO" id="GO:0006741">
    <property type="term" value="P:NADP+ biosynthetic process"/>
    <property type="evidence" value="ECO:0007669"/>
    <property type="project" value="InterPro"/>
</dbReference>
<feature type="compositionally biased region" description="Basic residues" evidence="8">
    <location>
        <begin position="420"/>
        <end position="433"/>
    </location>
</feature>
<evidence type="ECO:0000256" key="7">
    <source>
        <dbReference type="ARBA" id="ARBA00023027"/>
    </source>
</evidence>
<keyword evidence="7" id="KW-0520">NAD</keyword>
<keyword evidence="5" id="KW-0067">ATP-binding</keyword>
<protein>
    <recommendedName>
        <fullName evidence="11">NAD+ kinase</fullName>
    </recommendedName>
</protein>
<dbReference type="InterPro" id="IPR016064">
    <property type="entry name" value="NAD/diacylglycerol_kinase_sf"/>
</dbReference>
<evidence type="ECO:0000256" key="4">
    <source>
        <dbReference type="ARBA" id="ARBA00022777"/>
    </source>
</evidence>
<organism evidence="9 10">
    <name type="scientific">Furculomyces boomerangus</name>
    <dbReference type="NCBI Taxonomy" id="61424"/>
    <lineage>
        <taxon>Eukaryota</taxon>
        <taxon>Fungi</taxon>
        <taxon>Fungi incertae sedis</taxon>
        <taxon>Zoopagomycota</taxon>
        <taxon>Kickxellomycotina</taxon>
        <taxon>Harpellomycetes</taxon>
        <taxon>Harpellales</taxon>
        <taxon>Harpellaceae</taxon>
        <taxon>Furculomyces</taxon>
    </lineage>
</organism>
<dbReference type="FunFam" id="2.60.200.30:FF:000009">
    <property type="entry name" value="Poly(P)/ATP NAD kinase"/>
    <property type="match status" value="1"/>
</dbReference>
<dbReference type="Pfam" id="PF01513">
    <property type="entry name" value="NAD_kinase"/>
    <property type="match status" value="1"/>
</dbReference>
<accession>A0A2T9Z2L4</accession>
<reference evidence="9 10" key="1">
    <citation type="journal article" date="2018" name="MBio">
        <title>Comparative Genomics Reveals the Core Gene Toolbox for the Fungus-Insect Symbiosis.</title>
        <authorList>
            <person name="Wang Y."/>
            <person name="Stata M."/>
            <person name="Wang W."/>
            <person name="Stajich J.E."/>
            <person name="White M.M."/>
            <person name="Moncalvo J.M."/>
        </authorList>
    </citation>
    <scope>NUCLEOTIDE SEQUENCE [LARGE SCALE GENOMIC DNA]</scope>
    <source>
        <strain evidence="9 10">AUS-77-4</strain>
    </source>
</reference>
<dbReference type="InterPro" id="IPR017438">
    <property type="entry name" value="ATP-NAD_kinase_N"/>
</dbReference>
<dbReference type="InterPro" id="IPR017437">
    <property type="entry name" value="ATP-NAD_kinase_PpnK-typ_C"/>
</dbReference>
<evidence type="ECO:0000313" key="10">
    <source>
        <dbReference type="Proteomes" id="UP000245699"/>
    </source>
</evidence>
<dbReference type="Gene3D" id="3.40.50.10330">
    <property type="entry name" value="Probable inorganic polyphosphate/atp-NAD kinase, domain 1"/>
    <property type="match status" value="1"/>
</dbReference>
<dbReference type="PANTHER" id="PTHR20275:SF0">
    <property type="entry name" value="NAD KINASE"/>
    <property type="match status" value="1"/>
</dbReference>
<dbReference type="PANTHER" id="PTHR20275">
    <property type="entry name" value="NAD KINASE"/>
    <property type="match status" value="1"/>
</dbReference>
<dbReference type="AlphaFoldDB" id="A0A2T9Z2L4"/>
<dbReference type="EMBL" id="MBFT01000066">
    <property type="protein sequence ID" value="PVU98835.1"/>
    <property type="molecule type" value="Genomic_DNA"/>
</dbReference>
<dbReference type="SUPFAM" id="SSF111331">
    <property type="entry name" value="NAD kinase/diacylglycerol kinase-like"/>
    <property type="match status" value="2"/>
</dbReference>
<dbReference type="GO" id="GO:0003951">
    <property type="term" value="F:NAD+ kinase activity"/>
    <property type="evidence" value="ECO:0007669"/>
    <property type="project" value="InterPro"/>
</dbReference>
<dbReference type="STRING" id="61424.A0A2T9Z2L4"/>
<feature type="region of interest" description="Disordered" evidence="8">
    <location>
        <begin position="396"/>
        <end position="440"/>
    </location>
</feature>